<keyword evidence="3" id="KW-1185">Reference proteome</keyword>
<gene>
    <name evidence="2" type="ORF">HU722_0015710</name>
    <name evidence="1" type="ORF">HU722_28055</name>
</gene>
<dbReference type="EMBL" id="JABWQF010000019">
    <property type="protein sequence ID" value="MBC3295386.1"/>
    <property type="molecule type" value="Genomic_DNA"/>
</dbReference>
<dbReference type="AlphaFoldDB" id="A0A8H9YVD0"/>
<dbReference type="InterPro" id="IPR011990">
    <property type="entry name" value="TPR-like_helical_dom_sf"/>
</dbReference>
<evidence type="ECO:0000313" key="2">
    <source>
        <dbReference type="EMBL" id="QXH81472.1"/>
    </source>
</evidence>
<dbReference type="Proteomes" id="UP000615613">
    <property type="component" value="Chromosome"/>
</dbReference>
<name>A0A8H9YVD0_9PSED</name>
<evidence type="ECO:0008006" key="4">
    <source>
        <dbReference type="Google" id="ProtNLM"/>
    </source>
</evidence>
<reference evidence="2" key="2">
    <citation type="submission" date="2021-06" db="EMBL/GenBank/DDBJ databases">
        <title>Updating the genus Pseudomonas: Description of 43 new species and partition of the Pseudomonas putida group.</title>
        <authorList>
            <person name="Girard L."/>
            <person name="Lood C."/>
            <person name="Vandamme P."/>
            <person name="Rokni-Zadeh H."/>
            <person name="van Noort V."/>
            <person name="Hofte M."/>
            <person name="Lavigne R."/>
            <person name="De Mot R."/>
        </authorList>
    </citation>
    <scope>NUCLEOTIDE SEQUENCE</scope>
    <source>
        <strain evidence="2">SWRI145</strain>
    </source>
</reference>
<dbReference type="Gene3D" id="1.25.40.10">
    <property type="entry name" value="Tetratricopeptide repeat domain"/>
    <property type="match status" value="1"/>
</dbReference>
<dbReference type="EMBL" id="CP077084">
    <property type="protein sequence ID" value="QXH81472.1"/>
    <property type="molecule type" value="Genomic_DNA"/>
</dbReference>
<sequence length="234" mass="26188">MQKLKIALIICLCLAVLGCDKIQDALKTNEHKNEIKNKFAQSQELQDLGNNTAAIANFKKIEADPAATNQQKASALRYISLSYYEAGDYQSSGEYAAKAAAYYPVNSYFYLVNMADADLMQGRVPSARDRLEQAVKIDPHQLSANNVLGLLYMGDNGKQYTDFKKALEFNQAAFDIAPGRVTQIVLVRNLIKLEQYSKAKINLDELKLKYPNDARLRSLQSELDTAKTVSKNHQ</sequence>
<evidence type="ECO:0000313" key="1">
    <source>
        <dbReference type="EMBL" id="MBC3295386.1"/>
    </source>
</evidence>
<accession>A0A8H9YVD0</accession>
<proteinExistence type="predicted"/>
<dbReference type="PROSITE" id="PS51257">
    <property type="entry name" value="PROKAR_LIPOPROTEIN"/>
    <property type="match status" value="1"/>
</dbReference>
<evidence type="ECO:0000313" key="3">
    <source>
        <dbReference type="Proteomes" id="UP000615613"/>
    </source>
</evidence>
<organism evidence="1">
    <name type="scientific">Pseudomonas tritici</name>
    <dbReference type="NCBI Taxonomy" id="2745518"/>
    <lineage>
        <taxon>Bacteria</taxon>
        <taxon>Pseudomonadati</taxon>
        <taxon>Pseudomonadota</taxon>
        <taxon>Gammaproteobacteria</taxon>
        <taxon>Pseudomonadales</taxon>
        <taxon>Pseudomonadaceae</taxon>
        <taxon>Pseudomonas</taxon>
    </lineage>
</organism>
<reference evidence="1" key="1">
    <citation type="journal article" date="2020" name="Microorganisms">
        <title>Reliable Identification of Environmental Pseudomonas Isolates Using the rpoD Gene.</title>
        <authorList>
            <consortium name="The Broad Institute Genome Sequencing Platform"/>
            <person name="Girard L."/>
            <person name="Lood C."/>
            <person name="Rokni-Zadeh H."/>
            <person name="van Noort V."/>
            <person name="Lavigne R."/>
            <person name="De Mot R."/>
        </authorList>
    </citation>
    <scope>NUCLEOTIDE SEQUENCE [LARGE SCALE GENOMIC DNA]</scope>
    <source>
        <strain evidence="1">SWRI145</strain>
    </source>
</reference>
<dbReference type="RefSeq" id="WP_065873001.1">
    <property type="nucleotide sequence ID" value="NZ_CP077084.1"/>
</dbReference>
<dbReference type="KEGG" id="ptrt:HU722_0015710"/>
<protein>
    <recommendedName>
        <fullName evidence="4">Pilus assembly protein PilW</fullName>
    </recommendedName>
</protein>
<dbReference type="SUPFAM" id="SSF48452">
    <property type="entry name" value="TPR-like"/>
    <property type="match status" value="1"/>
</dbReference>